<dbReference type="Proteomes" id="UP000276133">
    <property type="component" value="Unassembled WGS sequence"/>
</dbReference>
<name>A0A3M7QQ70_BRAPC</name>
<organism evidence="1 2">
    <name type="scientific">Brachionus plicatilis</name>
    <name type="common">Marine rotifer</name>
    <name type="synonym">Brachionus muelleri</name>
    <dbReference type="NCBI Taxonomy" id="10195"/>
    <lineage>
        <taxon>Eukaryota</taxon>
        <taxon>Metazoa</taxon>
        <taxon>Spiralia</taxon>
        <taxon>Gnathifera</taxon>
        <taxon>Rotifera</taxon>
        <taxon>Eurotatoria</taxon>
        <taxon>Monogononta</taxon>
        <taxon>Pseudotrocha</taxon>
        <taxon>Ploima</taxon>
        <taxon>Brachionidae</taxon>
        <taxon>Brachionus</taxon>
    </lineage>
</organism>
<reference evidence="1 2" key="1">
    <citation type="journal article" date="2018" name="Sci. Rep.">
        <title>Genomic signatures of local adaptation to the degree of environmental predictability in rotifers.</title>
        <authorList>
            <person name="Franch-Gras L."/>
            <person name="Hahn C."/>
            <person name="Garcia-Roger E.M."/>
            <person name="Carmona M.J."/>
            <person name="Serra M."/>
            <person name="Gomez A."/>
        </authorList>
    </citation>
    <scope>NUCLEOTIDE SEQUENCE [LARGE SCALE GENOMIC DNA]</scope>
    <source>
        <strain evidence="1">HYR1</strain>
    </source>
</reference>
<sequence>MGDFNMPDIELTEDDIPVLNKVSSSSSKVCDAIAFSGFVQIVNDYTFFSSEKSKSLLDLILVSHPNRVSEVENCPTLGINPSSLRFWISLNIERQSLFESRSFNWKYGHYLEMNSFLND</sequence>
<keyword evidence="2" id="KW-1185">Reference proteome</keyword>
<protein>
    <recommendedName>
        <fullName evidence="3">RNA-directed DNA polymerase from mobile element jockey-like</fullName>
    </recommendedName>
</protein>
<gene>
    <name evidence="1" type="ORF">BpHYR1_045587</name>
</gene>
<evidence type="ECO:0000313" key="2">
    <source>
        <dbReference type="Proteomes" id="UP000276133"/>
    </source>
</evidence>
<evidence type="ECO:0000313" key="1">
    <source>
        <dbReference type="EMBL" id="RNA13359.1"/>
    </source>
</evidence>
<comment type="caution">
    <text evidence="1">The sequence shown here is derived from an EMBL/GenBank/DDBJ whole genome shotgun (WGS) entry which is preliminary data.</text>
</comment>
<accession>A0A3M7QQ70</accession>
<dbReference type="AlphaFoldDB" id="A0A3M7QQ70"/>
<evidence type="ECO:0008006" key="3">
    <source>
        <dbReference type="Google" id="ProtNLM"/>
    </source>
</evidence>
<proteinExistence type="predicted"/>
<dbReference type="EMBL" id="REGN01005436">
    <property type="protein sequence ID" value="RNA13359.1"/>
    <property type="molecule type" value="Genomic_DNA"/>
</dbReference>